<feature type="compositionally biased region" description="Basic residues" evidence="1">
    <location>
        <begin position="42"/>
        <end position="52"/>
    </location>
</feature>
<accession>A2FQG0</accession>
<evidence type="ECO:0000313" key="3">
    <source>
        <dbReference type="Proteomes" id="UP000001542"/>
    </source>
</evidence>
<dbReference type="EMBL" id="DS113943">
    <property type="protein sequence ID" value="EAX92868.1"/>
    <property type="molecule type" value="Genomic_DNA"/>
</dbReference>
<reference evidence="2" key="2">
    <citation type="journal article" date="2007" name="Science">
        <title>Draft genome sequence of the sexually transmitted pathogen Trichomonas vaginalis.</title>
        <authorList>
            <person name="Carlton J.M."/>
            <person name="Hirt R.P."/>
            <person name="Silva J.C."/>
            <person name="Delcher A.L."/>
            <person name="Schatz M."/>
            <person name="Zhao Q."/>
            <person name="Wortman J.R."/>
            <person name="Bidwell S.L."/>
            <person name="Alsmark U.C.M."/>
            <person name="Besteiro S."/>
            <person name="Sicheritz-Ponten T."/>
            <person name="Noel C.J."/>
            <person name="Dacks J.B."/>
            <person name="Foster P.G."/>
            <person name="Simillion C."/>
            <person name="Van de Peer Y."/>
            <person name="Miranda-Saavedra D."/>
            <person name="Barton G.J."/>
            <person name="Westrop G.D."/>
            <person name="Mueller S."/>
            <person name="Dessi D."/>
            <person name="Fiori P.L."/>
            <person name="Ren Q."/>
            <person name="Paulsen I."/>
            <person name="Zhang H."/>
            <person name="Bastida-Corcuera F.D."/>
            <person name="Simoes-Barbosa A."/>
            <person name="Brown M.T."/>
            <person name="Hayes R.D."/>
            <person name="Mukherjee M."/>
            <person name="Okumura C.Y."/>
            <person name="Schneider R."/>
            <person name="Smith A.J."/>
            <person name="Vanacova S."/>
            <person name="Villalvazo M."/>
            <person name="Haas B.J."/>
            <person name="Pertea M."/>
            <person name="Feldblyum T.V."/>
            <person name="Utterback T.R."/>
            <person name="Shu C.L."/>
            <person name="Osoegawa K."/>
            <person name="de Jong P.J."/>
            <person name="Hrdy I."/>
            <person name="Horvathova L."/>
            <person name="Zubacova Z."/>
            <person name="Dolezal P."/>
            <person name="Malik S.B."/>
            <person name="Logsdon J.M. Jr."/>
            <person name="Henze K."/>
            <person name="Gupta A."/>
            <person name="Wang C.C."/>
            <person name="Dunne R.L."/>
            <person name="Upcroft J.A."/>
            <person name="Upcroft P."/>
            <person name="White O."/>
            <person name="Salzberg S.L."/>
            <person name="Tang P."/>
            <person name="Chiu C.-H."/>
            <person name="Lee Y.-S."/>
            <person name="Embley T.M."/>
            <person name="Coombs G.H."/>
            <person name="Mottram J.C."/>
            <person name="Tachezy J."/>
            <person name="Fraser-Liggett C.M."/>
            <person name="Johnson P.J."/>
        </authorList>
    </citation>
    <scope>NUCLEOTIDE SEQUENCE [LARGE SCALE GENOMIC DNA]</scope>
    <source>
        <strain evidence="2">G3</strain>
    </source>
</reference>
<dbReference type="KEGG" id="tva:4750583"/>
<feature type="compositionally biased region" description="Basic and acidic residues" evidence="1">
    <location>
        <begin position="1"/>
        <end position="17"/>
    </location>
</feature>
<sequence>MEEHQTIKIKEISDDQFQRMNKHFSPKKEDNIRKSNENQHQKPQRRKFKPAKSTKAQELKEFATRKKLDNLELQQKTEELQVKLRQENIEREKERISPTIKRSRCLDTNIGLLIRRDRIKSTERVYNEWLVLKRQEIELRQSLLSRIVGDMTTFSIEREMTALQRAEKEAAQKAAEEGNQQGDIAPNV</sequence>
<dbReference type="VEuPathDB" id="TrichDB:TVAG_321820"/>
<feature type="compositionally biased region" description="Basic and acidic residues" evidence="1">
    <location>
        <begin position="26"/>
        <end position="40"/>
    </location>
</feature>
<dbReference type="AlphaFoldDB" id="A2FQG0"/>
<reference evidence="2" key="1">
    <citation type="submission" date="2006-10" db="EMBL/GenBank/DDBJ databases">
        <authorList>
            <person name="Amadeo P."/>
            <person name="Zhao Q."/>
            <person name="Wortman J."/>
            <person name="Fraser-Liggett C."/>
            <person name="Carlton J."/>
        </authorList>
    </citation>
    <scope>NUCLEOTIDE SEQUENCE</scope>
    <source>
        <strain evidence="2">G3</strain>
    </source>
</reference>
<name>A2FQG0_TRIV3</name>
<feature type="compositionally biased region" description="Basic and acidic residues" evidence="1">
    <location>
        <begin position="167"/>
        <end position="176"/>
    </location>
</feature>
<dbReference type="Proteomes" id="UP000001542">
    <property type="component" value="Unassembled WGS sequence"/>
</dbReference>
<evidence type="ECO:0000256" key="1">
    <source>
        <dbReference type="SAM" id="MobiDB-lite"/>
    </source>
</evidence>
<dbReference type="RefSeq" id="XP_001305798.1">
    <property type="nucleotide sequence ID" value="XM_001305797.1"/>
</dbReference>
<keyword evidence="3" id="KW-1185">Reference proteome</keyword>
<feature type="region of interest" description="Disordered" evidence="1">
    <location>
        <begin position="1"/>
        <end position="56"/>
    </location>
</feature>
<evidence type="ECO:0000313" key="2">
    <source>
        <dbReference type="EMBL" id="EAX92868.1"/>
    </source>
</evidence>
<gene>
    <name evidence="2" type="ORF">TVAG_321820</name>
</gene>
<proteinExistence type="predicted"/>
<dbReference type="InParanoid" id="A2FQG0"/>
<feature type="region of interest" description="Disordered" evidence="1">
    <location>
        <begin position="167"/>
        <end position="188"/>
    </location>
</feature>
<dbReference type="VEuPathDB" id="TrichDB:TVAGG3_0482070"/>
<organism evidence="2 3">
    <name type="scientific">Trichomonas vaginalis (strain ATCC PRA-98 / G3)</name>
    <dbReference type="NCBI Taxonomy" id="412133"/>
    <lineage>
        <taxon>Eukaryota</taxon>
        <taxon>Metamonada</taxon>
        <taxon>Parabasalia</taxon>
        <taxon>Trichomonadida</taxon>
        <taxon>Trichomonadidae</taxon>
        <taxon>Trichomonas</taxon>
    </lineage>
</organism>
<protein>
    <submittedName>
        <fullName evidence="2">Uncharacterized protein</fullName>
    </submittedName>
</protein>